<dbReference type="InterPro" id="IPR008964">
    <property type="entry name" value="Invasin/intimin_cell_adhesion"/>
</dbReference>
<dbReference type="OrthoDB" id="5381604at2"/>
<evidence type="ECO:0000313" key="1">
    <source>
        <dbReference type="EMBL" id="SNR86183.1"/>
    </source>
</evidence>
<dbReference type="Proteomes" id="UP000198379">
    <property type="component" value="Unassembled WGS sequence"/>
</dbReference>
<dbReference type="RefSeq" id="WP_089371776.1">
    <property type="nucleotide sequence ID" value="NZ_BMEP01000001.1"/>
</dbReference>
<dbReference type="Gene3D" id="2.60.120.430">
    <property type="entry name" value="Galactose-binding lectin"/>
    <property type="match status" value="1"/>
</dbReference>
<protein>
    <submittedName>
        <fullName evidence="1">Carbohydrate binding domain-containing protein</fullName>
    </submittedName>
</protein>
<organism evidence="1 2">
    <name type="scientific">Dokdonia pacifica</name>
    <dbReference type="NCBI Taxonomy" id="1627892"/>
    <lineage>
        <taxon>Bacteria</taxon>
        <taxon>Pseudomonadati</taxon>
        <taxon>Bacteroidota</taxon>
        <taxon>Flavobacteriia</taxon>
        <taxon>Flavobacteriales</taxon>
        <taxon>Flavobacteriaceae</taxon>
        <taxon>Dokdonia</taxon>
    </lineage>
</organism>
<gene>
    <name evidence="1" type="ORF">SAMN06265376_103473</name>
</gene>
<name>A0A238ZU53_9FLAO</name>
<reference evidence="1 2" key="1">
    <citation type="submission" date="2017-06" db="EMBL/GenBank/DDBJ databases">
        <authorList>
            <person name="Kim H.J."/>
            <person name="Triplett B.A."/>
        </authorList>
    </citation>
    <scope>NUCLEOTIDE SEQUENCE [LARGE SCALE GENOMIC DNA]</scope>
    <source>
        <strain evidence="1 2">DSM 25597</strain>
    </source>
</reference>
<proteinExistence type="predicted"/>
<sequence>MKKIFTTKKLSYLIATLFLVFNYGCQPDDENLPEATFPNIADVFIDSFSAGLQYAAFGTSKVTAFDVDSDITFQGDLAMRFDIPNTNDPEGGFAGGVFTTGVGRNLTDYNVLTFYARASKGETINQIGFGLTFEGETFRTQVNGIQVGTAWQKYFIPIPNSARLTQERGMLWIAEAADDGSSYQLWIDEVKFENLNTIILESAQILNGADQVTAASAGSTITIDGTSATYNLPSGVLQSLTTTAAYFDYISSNESVATVDELGVVSVLSDSGSSIISATLNGLEADGSITFMDVDASGNVDDSANTEIMLPIGFESSTLAYNPVEFGGAPSAVAANPQVGGLNNSNNVLRTQKVTGSETFAGMIMDLDVSVDFSGSEQVTALVFAPEAGTTVLLGFEDGAIGQASQVSATATTTVSNQWQELTFDYTGTTNPATSYNRMVLIYNNGTPGDDSVYFMDDIQLTDGDGGGGGGGDNLLINGDFEQGMTVWEGNGFNVQTDGGNSFNFVDVATAGDPFAVNLSQRGLDISDGDTFTLTFDASTDAATGSRTMIAGIGLFEAPFTNQAMEVTVTDVTQTFTIELTANFTSTDSRVLFDMGADTGVLVIDNVILELNDGGGGGGGDNELTNGDFEQGMTVWEGNGFNVQTDGGNSFNFVDVATAGDPFAVNLSQRGLIINSGETFTLTFDASTDAATGSRTMIAGIGLFVAPFTNQSMEVTVTETTQTFTLELTADFTTTDGRVLFDMGADTGVLVIDNVSLVQN</sequence>
<accession>A0A238ZU53</accession>
<keyword evidence="2" id="KW-1185">Reference proteome</keyword>
<evidence type="ECO:0000313" key="2">
    <source>
        <dbReference type="Proteomes" id="UP000198379"/>
    </source>
</evidence>
<dbReference type="AlphaFoldDB" id="A0A238ZU53"/>
<dbReference type="Gene3D" id="2.60.120.260">
    <property type="entry name" value="Galactose-binding domain-like"/>
    <property type="match status" value="3"/>
</dbReference>
<dbReference type="EMBL" id="FZNY01000003">
    <property type="protein sequence ID" value="SNR86183.1"/>
    <property type="molecule type" value="Genomic_DNA"/>
</dbReference>
<dbReference type="SUPFAM" id="SSF49785">
    <property type="entry name" value="Galactose-binding domain-like"/>
    <property type="match status" value="3"/>
</dbReference>
<dbReference type="SUPFAM" id="SSF49373">
    <property type="entry name" value="Invasin/intimin cell-adhesion fragments"/>
    <property type="match status" value="1"/>
</dbReference>
<dbReference type="InterPro" id="IPR008979">
    <property type="entry name" value="Galactose-bd-like_sf"/>
</dbReference>